<organism evidence="10 11">
    <name type="scientific">Streptomyces roseus</name>
    <dbReference type="NCBI Taxonomy" id="66430"/>
    <lineage>
        <taxon>Bacteria</taxon>
        <taxon>Bacillati</taxon>
        <taxon>Actinomycetota</taxon>
        <taxon>Actinomycetes</taxon>
        <taxon>Kitasatosporales</taxon>
        <taxon>Streptomycetaceae</taxon>
        <taxon>Streptomyces</taxon>
    </lineage>
</organism>
<dbReference type="Pfam" id="PF13374">
    <property type="entry name" value="TPR_10"/>
    <property type="match status" value="1"/>
</dbReference>
<dbReference type="InterPro" id="IPR036388">
    <property type="entry name" value="WH-like_DNA-bd_sf"/>
</dbReference>
<dbReference type="InterPro" id="IPR027417">
    <property type="entry name" value="P-loop_NTPase"/>
</dbReference>
<dbReference type="PATRIC" id="fig|66430.4.peg.6044"/>
<name>A0A0J6XN98_9ACTN</name>
<dbReference type="InterPro" id="IPR005158">
    <property type="entry name" value="BTAD"/>
</dbReference>
<evidence type="ECO:0000256" key="7">
    <source>
        <dbReference type="SAM" id="MobiDB-lite"/>
    </source>
</evidence>
<dbReference type="Proteomes" id="UP000035932">
    <property type="component" value="Unassembled WGS sequence"/>
</dbReference>
<evidence type="ECO:0000259" key="8">
    <source>
        <dbReference type="SMART" id="SM00862"/>
    </source>
</evidence>
<dbReference type="PROSITE" id="PS50005">
    <property type="entry name" value="TPR"/>
    <property type="match status" value="1"/>
</dbReference>
<dbReference type="Pfam" id="PF03704">
    <property type="entry name" value="BTAD"/>
    <property type="match status" value="1"/>
</dbReference>
<dbReference type="InterPro" id="IPR011990">
    <property type="entry name" value="TPR-like_helical_dom_sf"/>
</dbReference>
<feature type="compositionally biased region" description="Low complexity" evidence="7">
    <location>
        <begin position="276"/>
        <end position="288"/>
    </location>
</feature>
<dbReference type="InterPro" id="IPR016032">
    <property type="entry name" value="Sig_transdc_resp-reg_C-effctor"/>
</dbReference>
<sequence length="1037" mass="112513">MANSVESQVRFNILGPLEGWMAGDRLKLGGQIYERVLATLLLEPGNIVPVVRLVEAVWDEEPPVTASHQVRKAVADLRRRIPGGGKLIVTDGPGYRVQVGDEQLDLLEFNGHMQQARRAVAVGQPQEAADQLRAALTLWRGPVMSGAGGSVVEAAGAVLEERRLGAAEQLFELRLALGEAGELIGDLRTLIAQHPLRESLRGHLILALYRSGRQAEALAEYAKVRELLVEELGIDPSAQLTKLYEDILRASPELAGPAARPVSVAGPPAPQPPEAAAPDARRSAPSGAGSDRFPTLASLHGAPCTLPPGIPDFTGRERELAEVLEACRQDAGEGPRVVAIDGMGGCGKTSLAVRTAYQLAEEYPDGQLYADLRGFTPGEKPQRPAATLGGLLRTLGVPADSIPDDEAGLIGLWRATLTGRRLLLLFDNALDAGQVLPLLPSATECLVLVTSRARLLDLDGADWISLGVMEPGESRVMLGEILGDSRVAREPEAAAELADLCGHLPLALRLAVARLRNRPRWTVRYLVERLEDETRRLDELSAGERSVAATLSLSYKALEPELQAAFCLLGLHPGAEVDVYSAAALLETGVRDAEDMLEDLLDMHLLVQNEPGRYAFHDLVRTYALSLGEGRGGREAREADGRLLGYYTAATEAACTLLFPSRRRMDVDAPGTAYALPPMRREDRTLEWFDRESSGIQTLLARGGHEESPRLVFALARNASFHLNLRGRFAEFEAVCRAGLIATRSMGDPLLICRALNNLGVACWRLGRFTEAVEAGEEALDWARKAGGLDDEAVSLGLLGLAHYAMGNLASAYDYTTQAVRAFQTRDVKRLAQQQAEDLNTLGTVCLALGRHDEAADALHRAIEISRMHPHSGGEVTAWTSMALAQIGKGEFEAAHDSVTRAWALSATAVEEHLVLTLAVWSDVSDRLGDTRRAQEQEDRALELISHRTSPQRRSRVDNILALRHARNGRHEEALRLHERALACAEVMEYRVEMAHALEGMAAAAGHLGLPAAAQYRERAEMLFETMGMPPEGRRTL</sequence>
<dbReference type="PANTHER" id="PTHR35807">
    <property type="entry name" value="TRANSCRIPTIONAL REGULATOR REDD-RELATED"/>
    <property type="match status" value="1"/>
</dbReference>
<keyword evidence="11" id="KW-1185">Reference proteome</keyword>
<dbReference type="GO" id="GO:0006355">
    <property type="term" value="P:regulation of DNA-templated transcription"/>
    <property type="evidence" value="ECO:0007669"/>
    <property type="project" value="InterPro"/>
</dbReference>
<feature type="domain" description="Bacterial transcriptional activator" evidence="9">
    <location>
        <begin position="104"/>
        <end position="248"/>
    </location>
</feature>
<comment type="caution">
    <text evidence="10">The sequence shown here is derived from an EMBL/GenBank/DDBJ whole genome shotgun (WGS) entry which is preliminary data.</text>
</comment>
<evidence type="ECO:0000256" key="4">
    <source>
        <dbReference type="ARBA" id="ARBA00023125"/>
    </source>
</evidence>
<dbReference type="InterPro" id="IPR001867">
    <property type="entry name" value="OmpR/PhoB-type_DNA-bd"/>
</dbReference>
<gene>
    <name evidence="10" type="ORF">ACS04_16770</name>
</gene>
<reference evidence="10 11" key="1">
    <citation type="submission" date="2015-06" db="EMBL/GenBank/DDBJ databases">
        <title>Recapitulation of the evolution of biosynthetic gene clusters reveals hidden chemical diversity on bacterial genomes.</title>
        <authorList>
            <person name="Cruz-Morales P."/>
            <person name="Martinez-Guerrero C."/>
            <person name="Morales-Escalante M.A."/>
            <person name="Yanez-Guerra L.A."/>
            <person name="Kopp J.F."/>
            <person name="Feldmann J."/>
            <person name="Ramos-Aboites H.E."/>
            <person name="Barona-Gomez F."/>
        </authorList>
    </citation>
    <scope>NUCLEOTIDE SEQUENCE [LARGE SCALE GENOMIC DNA]</scope>
    <source>
        <strain evidence="10 11">ATCC 31245</strain>
    </source>
</reference>
<comment type="similarity">
    <text evidence="1">Belongs to the AfsR/DnrI/RedD regulatory family.</text>
</comment>
<dbReference type="SMART" id="SM01043">
    <property type="entry name" value="BTAD"/>
    <property type="match status" value="1"/>
</dbReference>
<feature type="domain" description="OmpR/PhoB-type" evidence="8">
    <location>
        <begin position="23"/>
        <end position="97"/>
    </location>
</feature>
<proteinExistence type="inferred from homology"/>
<dbReference type="CDD" id="cd15831">
    <property type="entry name" value="BTAD"/>
    <property type="match status" value="1"/>
</dbReference>
<dbReference type="SUPFAM" id="SSF46894">
    <property type="entry name" value="C-terminal effector domain of the bipartite response regulators"/>
    <property type="match status" value="1"/>
</dbReference>
<dbReference type="GO" id="GO:0000160">
    <property type="term" value="P:phosphorelay signal transduction system"/>
    <property type="evidence" value="ECO:0007669"/>
    <property type="project" value="UniProtKB-KW"/>
</dbReference>
<dbReference type="InterPro" id="IPR051677">
    <property type="entry name" value="AfsR-DnrI-RedD_regulator"/>
</dbReference>
<evidence type="ECO:0000313" key="11">
    <source>
        <dbReference type="Proteomes" id="UP000035932"/>
    </source>
</evidence>
<evidence type="ECO:0000259" key="9">
    <source>
        <dbReference type="SMART" id="SM01043"/>
    </source>
</evidence>
<accession>A0A0J6XN98</accession>
<evidence type="ECO:0000256" key="2">
    <source>
        <dbReference type="ARBA" id="ARBA00023012"/>
    </source>
</evidence>
<evidence type="ECO:0000256" key="3">
    <source>
        <dbReference type="ARBA" id="ARBA00023015"/>
    </source>
</evidence>
<keyword evidence="4" id="KW-0238">DNA-binding</keyword>
<dbReference type="InterPro" id="IPR019734">
    <property type="entry name" value="TPR_rpt"/>
</dbReference>
<evidence type="ECO:0000313" key="10">
    <source>
        <dbReference type="EMBL" id="KMO96689.1"/>
    </source>
</evidence>
<dbReference type="GO" id="GO:0003677">
    <property type="term" value="F:DNA binding"/>
    <property type="evidence" value="ECO:0007669"/>
    <property type="project" value="UniProtKB-KW"/>
</dbReference>
<evidence type="ECO:0000256" key="5">
    <source>
        <dbReference type="ARBA" id="ARBA00023163"/>
    </source>
</evidence>
<dbReference type="SMART" id="SM00028">
    <property type="entry name" value="TPR"/>
    <property type="match status" value="4"/>
</dbReference>
<dbReference type="PRINTS" id="PR00364">
    <property type="entry name" value="DISEASERSIST"/>
</dbReference>
<evidence type="ECO:0000256" key="6">
    <source>
        <dbReference type="PROSITE-ProRule" id="PRU00339"/>
    </source>
</evidence>
<dbReference type="AlphaFoldDB" id="A0A0J6XN98"/>
<dbReference type="SUPFAM" id="SSF48452">
    <property type="entry name" value="TPR-like"/>
    <property type="match status" value="3"/>
</dbReference>
<dbReference type="OrthoDB" id="581105at2"/>
<evidence type="ECO:0000256" key="1">
    <source>
        <dbReference type="ARBA" id="ARBA00005820"/>
    </source>
</evidence>
<dbReference type="Gene3D" id="3.40.50.300">
    <property type="entry name" value="P-loop containing nucleotide triphosphate hydrolases"/>
    <property type="match status" value="1"/>
</dbReference>
<dbReference type="EMBL" id="LFML01000063">
    <property type="protein sequence ID" value="KMO96689.1"/>
    <property type="molecule type" value="Genomic_DNA"/>
</dbReference>
<dbReference type="STRING" id="66430.ACS04_16770"/>
<keyword evidence="5" id="KW-0804">Transcription</keyword>
<feature type="repeat" description="TPR" evidence="6">
    <location>
        <begin position="836"/>
        <end position="869"/>
    </location>
</feature>
<keyword evidence="6" id="KW-0802">TPR repeat</keyword>
<dbReference type="Pfam" id="PF13424">
    <property type="entry name" value="TPR_12"/>
    <property type="match status" value="1"/>
</dbReference>
<dbReference type="PANTHER" id="PTHR35807:SF1">
    <property type="entry name" value="TRANSCRIPTIONAL REGULATOR REDD"/>
    <property type="match status" value="1"/>
</dbReference>
<keyword evidence="3" id="KW-0805">Transcription regulation</keyword>
<dbReference type="SUPFAM" id="SSF52540">
    <property type="entry name" value="P-loop containing nucleoside triphosphate hydrolases"/>
    <property type="match status" value="1"/>
</dbReference>
<dbReference type="SMART" id="SM00862">
    <property type="entry name" value="Trans_reg_C"/>
    <property type="match status" value="1"/>
</dbReference>
<feature type="region of interest" description="Disordered" evidence="7">
    <location>
        <begin position="258"/>
        <end position="303"/>
    </location>
</feature>
<protein>
    <submittedName>
        <fullName evidence="10">Uncharacterized protein</fullName>
    </submittedName>
</protein>
<keyword evidence="2" id="KW-0902">Two-component regulatory system</keyword>
<dbReference type="Gene3D" id="1.10.10.10">
    <property type="entry name" value="Winged helix-like DNA-binding domain superfamily/Winged helix DNA-binding domain"/>
    <property type="match status" value="2"/>
</dbReference>
<dbReference type="Gene3D" id="1.25.40.10">
    <property type="entry name" value="Tetratricopeptide repeat domain"/>
    <property type="match status" value="3"/>
</dbReference>